<dbReference type="Pfam" id="PF00027">
    <property type="entry name" value="cNMP_binding"/>
    <property type="match status" value="1"/>
</dbReference>
<dbReference type="PROSITE" id="PS50042">
    <property type="entry name" value="CNMP_BINDING_3"/>
    <property type="match status" value="1"/>
</dbReference>
<dbReference type="Proteomes" id="UP000811609">
    <property type="component" value="Chromosome 1"/>
</dbReference>
<sequence>MDAEAVIEFLGCVSLLQRLPGSSLKKIAEVVLVKRYDGGEYIVCEGESGDGVYFIWEGEAEVFRSTTGDEESHTKFQLKCYDYFGYTDMLSATP</sequence>
<accession>A0A8T1RJM8</accession>
<dbReference type="GO" id="GO:0030552">
    <property type="term" value="F:cAMP binding"/>
    <property type="evidence" value="ECO:0007669"/>
    <property type="project" value="TreeGrafter"/>
</dbReference>
<reference evidence="2" key="1">
    <citation type="submission" date="2020-12" db="EMBL/GenBank/DDBJ databases">
        <title>WGS assembly of Carya illinoinensis cv. Pawnee.</title>
        <authorList>
            <person name="Platts A."/>
            <person name="Shu S."/>
            <person name="Wright S."/>
            <person name="Barry K."/>
            <person name="Edger P."/>
            <person name="Pires J.C."/>
            <person name="Schmutz J."/>
        </authorList>
    </citation>
    <scope>NUCLEOTIDE SEQUENCE</scope>
    <source>
        <tissue evidence="2">Leaf</tissue>
    </source>
</reference>
<evidence type="ECO:0000259" key="1">
    <source>
        <dbReference type="PROSITE" id="PS50042"/>
    </source>
</evidence>
<dbReference type="PANTHER" id="PTHR11635">
    <property type="entry name" value="CAMP-DEPENDENT PROTEIN KINASE REGULATORY CHAIN"/>
    <property type="match status" value="1"/>
</dbReference>
<keyword evidence="3" id="KW-1185">Reference proteome</keyword>
<dbReference type="GO" id="GO:0005829">
    <property type="term" value="C:cytosol"/>
    <property type="evidence" value="ECO:0007669"/>
    <property type="project" value="TreeGrafter"/>
</dbReference>
<dbReference type="GO" id="GO:0005952">
    <property type="term" value="C:cAMP-dependent protein kinase complex"/>
    <property type="evidence" value="ECO:0007669"/>
    <property type="project" value="InterPro"/>
</dbReference>
<organism evidence="2 3">
    <name type="scientific">Carya illinoinensis</name>
    <name type="common">Pecan</name>
    <dbReference type="NCBI Taxonomy" id="32201"/>
    <lineage>
        <taxon>Eukaryota</taxon>
        <taxon>Viridiplantae</taxon>
        <taxon>Streptophyta</taxon>
        <taxon>Embryophyta</taxon>
        <taxon>Tracheophyta</taxon>
        <taxon>Spermatophyta</taxon>
        <taxon>Magnoliopsida</taxon>
        <taxon>eudicotyledons</taxon>
        <taxon>Gunneridae</taxon>
        <taxon>Pentapetalae</taxon>
        <taxon>rosids</taxon>
        <taxon>fabids</taxon>
        <taxon>Fagales</taxon>
        <taxon>Juglandaceae</taxon>
        <taxon>Carya</taxon>
    </lineage>
</organism>
<evidence type="ECO:0000313" key="3">
    <source>
        <dbReference type="Proteomes" id="UP000811609"/>
    </source>
</evidence>
<name>A0A8T1RJM8_CARIL</name>
<dbReference type="PROSITE" id="PS00888">
    <property type="entry name" value="CNMP_BINDING_1"/>
    <property type="match status" value="1"/>
</dbReference>
<dbReference type="GO" id="GO:0034236">
    <property type="term" value="F:protein kinase A catalytic subunit binding"/>
    <property type="evidence" value="ECO:0007669"/>
    <property type="project" value="TreeGrafter"/>
</dbReference>
<gene>
    <name evidence="2" type="ORF">CIPAW_01G060500</name>
</gene>
<proteinExistence type="predicted"/>
<dbReference type="InterPro" id="IPR000595">
    <property type="entry name" value="cNMP-bd_dom"/>
</dbReference>
<feature type="domain" description="Cyclic nucleotide-binding" evidence="1">
    <location>
        <begin position="15"/>
        <end position="94"/>
    </location>
</feature>
<dbReference type="GO" id="GO:0004862">
    <property type="term" value="F:cAMP-dependent protein kinase inhibitor activity"/>
    <property type="evidence" value="ECO:0007669"/>
    <property type="project" value="TreeGrafter"/>
</dbReference>
<dbReference type="PANTHER" id="PTHR11635:SF152">
    <property type="entry name" value="CAMP-DEPENDENT PROTEIN KINASE TYPE I REGULATORY SUBUNIT-RELATED"/>
    <property type="match status" value="1"/>
</dbReference>
<dbReference type="AlphaFoldDB" id="A0A8T1RJM8"/>
<comment type="caution">
    <text evidence="2">The sequence shown here is derived from an EMBL/GenBank/DDBJ whole genome shotgun (WGS) entry which is preliminary data.</text>
</comment>
<protein>
    <recommendedName>
        <fullName evidence="1">Cyclic nucleotide-binding domain-containing protein</fullName>
    </recommendedName>
</protein>
<dbReference type="InterPro" id="IPR018488">
    <property type="entry name" value="cNMP-bd_CS"/>
</dbReference>
<dbReference type="CDD" id="cd00038">
    <property type="entry name" value="CAP_ED"/>
    <property type="match status" value="1"/>
</dbReference>
<dbReference type="InterPro" id="IPR050503">
    <property type="entry name" value="cAMP-dep_PK_reg_su-like"/>
</dbReference>
<evidence type="ECO:0000313" key="2">
    <source>
        <dbReference type="EMBL" id="KAG6666839.1"/>
    </source>
</evidence>
<dbReference type="EMBL" id="CM031809">
    <property type="protein sequence ID" value="KAG6666839.1"/>
    <property type="molecule type" value="Genomic_DNA"/>
</dbReference>